<evidence type="ECO:0000256" key="1">
    <source>
        <dbReference type="ARBA" id="ARBA00022723"/>
    </source>
</evidence>
<dbReference type="Pfam" id="PF19335">
    <property type="entry name" value="HMBD"/>
    <property type="match status" value="1"/>
</dbReference>
<feature type="domain" description="Plastocyanin-like" evidence="7">
    <location>
        <begin position="569"/>
        <end position="684"/>
    </location>
</feature>
<keyword evidence="2" id="KW-0560">Oxidoreductase</keyword>
<dbReference type="CDD" id="cd13848">
    <property type="entry name" value="CuRO_1_CopA"/>
    <property type="match status" value="1"/>
</dbReference>
<evidence type="ECO:0000256" key="3">
    <source>
        <dbReference type="ARBA" id="ARBA00023008"/>
    </source>
</evidence>
<dbReference type="PROSITE" id="PS00079">
    <property type="entry name" value="MULTICOPPER_OXIDASE1"/>
    <property type="match status" value="1"/>
</dbReference>
<keyword evidence="1" id="KW-0479">Metal-binding</keyword>
<dbReference type="Pfam" id="PF07732">
    <property type="entry name" value="Cu-oxidase_3"/>
    <property type="match status" value="1"/>
</dbReference>
<keyword evidence="3" id="KW-0186">Copper</keyword>
<dbReference type="InterPro" id="IPR011707">
    <property type="entry name" value="Cu-oxidase-like_N"/>
</dbReference>
<dbReference type="InterPro" id="IPR008972">
    <property type="entry name" value="Cupredoxin"/>
</dbReference>
<proteinExistence type="predicted"/>
<feature type="domain" description="Plastocyanin-like" evidence="8">
    <location>
        <begin position="147"/>
        <end position="256"/>
    </location>
</feature>
<evidence type="ECO:0000313" key="10">
    <source>
        <dbReference type="EMBL" id="SFE27780.1"/>
    </source>
</evidence>
<reference evidence="11" key="1">
    <citation type="submission" date="2016-10" db="EMBL/GenBank/DDBJ databases">
        <authorList>
            <person name="Varghese N."/>
            <person name="Submissions S."/>
        </authorList>
    </citation>
    <scope>NUCLEOTIDE SEQUENCE [LARGE SCALE GENOMIC DNA]</scope>
    <source>
        <strain evidence="11">CGMCC 1.9227</strain>
    </source>
</reference>
<evidence type="ECO:0000256" key="4">
    <source>
        <dbReference type="SAM" id="MobiDB-lite"/>
    </source>
</evidence>
<evidence type="ECO:0000259" key="7">
    <source>
        <dbReference type="Pfam" id="PF07731"/>
    </source>
</evidence>
<dbReference type="CDD" id="cd13874">
    <property type="entry name" value="CuRO_2_CopA"/>
    <property type="match status" value="1"/>
</dbReference>
<feature type="domain" description="Heavy metal binding" evidence="9">
    <location>
        <begin position="42"/>
        <end position="67"/>
    </location>
</feature>
<dbReference type="EMBL" id="FONQ01000001">
    <property type="protein sequence ID" value="SFE27780.1"/>
    <property type="molecule type" value="Genomic_DNA"/>
</dbReference>
<dbReference type="InterPro" id="IPR045087">
    <property type="entry name" value="Cu-oxidase_fam"/>
</dbReference>
<dbReference type="InterPro" id="IPR002355">
    <property type="entry name" value="Cu_oxidase_Cu_BS"/>
</dbReference>
<dbReference type="STRING" id="935223.SAMN04488131_101269"/>
<dbReference type="InterPro" id="IPR001117">
    <property type="entry name" value="Cu-oxidase_2nd"/>
</dbReference>
<feature type="region of interest" description="Disordered" evidence="4">
    <location>
        <begin position="73"/>
        <end position="132"/>
    </location>
</feature>
<sequence length="881" mass="100423">MKNTILLVLFLMLIPLFAIAENKSGNAISRKASILQAQPVTYTCVMHPEIHASKPGKCPKCGMDLIKEKAKSVKKAGAKKQAPKAIGKNRMPLRTSGNQSNATREDVPQNHTNVPADNNKLKEEPVKRTAKNAPSRTVRYDLYVRDTIVTFGDNPKRAIAVNGQIPMPTLTFTEGDIAEIYVHNELDEETSLHWHGLFLPNKEDGVPNLTQMPIKPHTVHKYTFPIIQHGTHWYHSHTGLQEQIGMYGSFIMNKRNEDPTFRTGIDDLPTVPIILSEWTDLNPKNVHRMLHNATDWFAIQKGTTQSYAEAIKAGHFKTKVANEWKRMNAMDVSDVYYNKFLINGKNESQLSQFKAGDKVRLRIANGGASTYFWLNYAGGKITVVASDGNDVEPVEVDRLIVAVSETYDVVVTIPAEKTAFEFLVTSEDRTKSASLYLGDGVKQLMSPLPKLKYFEGMKMMNGMMKMNGDLDDMGMKMSLNQMDMNVVMYPEITGPIDSKEGTQKDVEMDHSSHDMGKMKMEETSPKMDNMKMTEEDYNSNALSDITTLNYAMLKSPTKTTLPKDAPVKELRFELSGNMNRYVWSLDNKVVSEADKILIKKGENVRVVLFNGSMMRHPMHLHGHDFRVLNGQEEFAPMKNIIDIMPMETDTIEFNANAKGDWFFHCHILYHMMAGMGRVFSYENQEPNPLIPNPKLAQRKLFADDRAFHVMAENDFATNGNDGMLMIQNTRWSIGTEWRLGYTDEHGYETETHIGRYIGKMQWLMPFIGFDWRYRKMEMGAMEENLFGQSNTKDNRAVFSAGVEYILPMLIKAQAEVYTDGNFRLQFERMDIPVSKRLRMNLMWNTDREYMAGLRYIVKRNFGITTHYDSDMGLGFGLNLNY</sequence>
<evidence type="ECO:0000313" key="11">
    <source>
        <dbReference type="Proteomes" id="UP000198596"/>
    </source>
</evidence>
<dbReference type="PROSITE" id="PS00080">
    <property type="entry name" value="MULTICOPPER_OXIDASE2"/>
    <property type="match status" value="1"/>
</dbReference>
<protein>
    <submittedName>
        <fullName evidence="10">Copper-resistance protein, CopA family</fullName>
    </submittedName>
</protein>
<dbReference type="InterPro" id="IPR045800">
    <property type="entry name" value="HMBD"/>
</dbReference>
<dbReference type="GO" id="GO:0016491">
    <property type="term" value="F:oxidoreductase activity"/>
    <property type="evidence" value="ECO:0007669"/>
    <property type="project" value="UniProtKB-KW"/>
</dbReference>
<keyword evidence="11" id="KW-1185">Reference proteome</keyword>
<dbReference type="SUPFAM" id="SSF49503">
    <property type="entry name" value="Cupredoxins"/>
    <property type="match status" value="3"/>
</dbReference>
<dbReference type="GO" id="GO:0005507">
    <property type="term" value="F:copper ion binding"/>
    <property type="evidence" value="ECO:0007669"/>
    <property type="project" value="InterPro"/>
</dbReference>
<feature type="signal peptide" evidence="5">
    <location>
        <begin position="1"/>
        <end position="20"/>
    </location>
</feature>
<feature type="compositionally biased region" description="Basic residues" evidence="4">
    <location>
        <begin position="73"/>
        <end position="82"/>
    </location>
</feature>
<dbReference type="InterPro" id="IPR034284">
    <property type="entry name" value="CuRO_1_CopA"/>
</dbReference>
<organism evidence="10 11">
    <name type="scientific">Flavobacterium xueshanense</name>
    <dbReference type="NCBI Taxonomy" id="935223"/>
    <lineage>
        <taxon>Bacteria</taxon>
        <taxon>Pseudomonadati</taxon>
        <taxon>Bacteroidota</taxon>
        <taxon>Flavobacteriia</taxon>
        <taxon>Flavobacteriales</taxon>
        <taxon>Flavobacteriaceae</taxon>
        <taxon>Flavobacterium</taxon>
    </lineage>
</organism>
<accession>A0A1I1ZBQ9</accession>
<dbReference type="PANTHER" id="PTHR11709:SF394">
    <property type="entry name" value="FI03373P-RELATED"/>
    <property type="match status" value="1"/>
</dbReference>
<dbReference type="InterPro" id="IPR011706">
    <property type="entry name" value="Cu-oxidase_C"/>
</dbReference>
<evidence type="ECO:0000259" key="6">
    <source>
        <dbReference type="Pfam" id="PF00394"/>
    </source>
</evidence>
<dbReference type="Gene3D" id="2.60.40.420">
    <property type="entry name" value="Cupredoxins - blue copper proteins"/>
    <property type="match status" value="3"/>
</dbReference>
<dbReference type="Pfam" id="PF07731">
    <property type="entry name" value="Cu-oxidase_2"/>
    <property type="match status" value="1"/>
</dbReference>
<feature type="chain" id="PRO_5011721650" evidence="5">
    <location>
        <begin position="21"/>
        <end position="881"/>
    </location>
</feature>
<dbReference type="InterPro" id="IPR034282">
    <property type="entry name" value="CuRO_2_CopA"/>
</dbReference>
<dbReference type="InterPro" id="IPR033138">
    <property type="entry name" value="Cu_oxidase_CS"/>
</dbReference>
<dbReference type="PANTHER" id="PTHR11709">
    <property type="entry name" value="MULTI-COPPER OXIDASE"/>
    <property type="match status" value="1"/>
</dbReference>
<dbReference type="RefSeq" id="WP_091202784.1">
    <property type="nucleotide sequence ID" value="NZ_FONQ01000001.1"/>
</dbReference>
<evidence type="ECO:0000259" key="8">
    <source>
        <dbReference type="Pfam" id="PF07732"/>
    </source>
</evidence>
<evidence type="ECO:0000256" key="2">
    <source>
        <dbReference type="ARBA" id="ARBA00023002"/>
    </source>
</evidence>
<feature type="domain" description="Plastocyanin-like" evidence="6">
    <location>
        <begin position="336"/>
        <end position="424"/>
    </location>
</feature>
<dbReference type="CDD" id="cd13896">
    <property type="entry name" value="CuRO_3_CopA"/>
    <property type="match status" value="1"/>
</dbReference>
<name>A0A1I1ZBQ9_9FLAO</name>
<dbReference type="AlphaFoldDB" id="A0A1I1ZBQ9"/>
<evidence type="ECO:0000256" key="5">
    <source>
        <dbReference type="SAM" id="SignalP"/>
    </source>
</evidence>
<dbReference type="Pfam" id="PF00394">
    <property type="entry name" value="Cu-oxidase"/>
    <property type="match status" value="1"/>
</dbReference>
<dbReference type="OrthoDB" id="9757546at2"/>
<gene>
    <name evidence="10" type="ORF">SAMN04488131_101269</name>
</gene>
<evidence type="ECO:0000259" key="9">
    <source>
        <dbReference type="Pfam" id="PF19335"/>
    </source>
</evidence>
<keyword evidence="5" id="KW-0732">Signal</keyword>
<dbReference type="InterPro" id="IPR034279">
    <property type="entry name" value="CuRO_3_CopA"/>
</dbReference>
<dbReference type="Proteomes" id="UP000198596">
    <property type="component" value="Unassembled WGS sequence"/>
</dbReference>